<dbReference type="Proteomes" id="UP000678228">
    <property type="component" value="Unassembled WGS sequence"/>
</dbReference>
<dbReference type="RefSeq" id="WP_210597732.1">
    <property type="nucleotide sequence ID" value="NZ_JAGKSQ010000005.1"/>
</dbReference>
<sequence length="70" mass="8102">MIELIRLNGQPFFLNVMFIEQMESFPDTTITLMNGKKIVVRNEIQEVQKLINNQLKEIGLMVIHKDVEGA</sequence>
<dbReference type="AlphaFoldDB" id="A0A941ANU5"/>
<dbReference type="PANTHER" id="PTHR39185">
    <property type="entry name" value="SWARMING MOTILITY PROTEIN SWRD"/>
    <property type="match status" value="1"/>
</dbReference>
<reference evidence="1" key="1">
    <citation type="submission" date="2021-03" db="EMBL/GenBank/DDBJ databases">
        <title>Bacillus suaedae sp. nov., isolated from Suaeda aralocaspica.</title>
        <authorList>
            <person name="Lei R.F.R."/>
        </authorList>
    </citation>
    <scope>NUCLEOTIDE SEQUENCE</scope>
    <source>
        <strain evidence="1">YZJH907-2</strain>
    </source>
</reference>
<evidence type="ECO:0000313" key="1">
    <source>
        <dbReference type="EMBL" id="MBP3952030.1"/>
    </source>
</evidence>
<gene>
    <name evidence="1" type="ORF">J7W16_12895</name>
</gene>
<proteinExistence type="predicted"/>
<accession>A0A941ANU5</accession>
<keyword evidence="1" id="KW-0282">Flagellum</keyword>
<comment type="caution">
    <text evidence="1">The sequence shown here is derived from an EMBL/GenBank/DDBJ whole genome shotgun (WGS) entry which is preliminary data.</text>
</comment>
<dbReference type="Pfam" id="PF06289">
    <property type="entry name" value="FlbD"/>
    <property type="match status" value="1"/>
</dbReference>
<organism evidence="1 2">
    <name type="scientific">Halalkalibacter suaedae</name>
    <dbReference type="NCBI Taxonomy" id="2822140"/>
    <lineage>
        <taxon>Bacteria</taxon>
        <taxon>Bacillati</taxon>
        <taxon>Bacillota</taxon>
        <taxon>Bacilli</taxon>
        <taxon>Bacillales</taxon>
        <taxon>Bacillaceae</taxon>
        <taxon>Halalkalibacter</taxon>
    </lineage>
</organism>
<dbReference type="InterPro" id="IPR009384">
    <property type="entry name" value="SwrD-like"/>
</dbReference>
<keyword evidence="2" id="KW-1185">Reference proteome</keyword>
<name>A0A941ANU5_9BACI</name>
<dbReference type="PANTHER" id="PTHR39185:SF1">
    <property type="entry name" value="SWARMING MOTILITY PROTEIN SWRD"/>
    <property type="match status" value="1"/>
</dbReference>
<protein>
    <submittedName>
        <fullName evidence="1">Flagellar FlbD family protein</fullName>
    </submittedName>
</protein>
<dbReference type="EMBL" id="JAGKSQ010000005">
    <property type="protein sequence ID" value="MBP3952030.1"/>
    <property type="molecule type" value="Genomic_DNA"/>
</dbReference>
<keyword evidence="1" id="KW-0969">Cilium</keyword>
<keyword evidence="1" id="KW-0966">Cell projection</keyword>
<evidence type="ECO:0000313" key="2">
    <source>
        <dbReference type="Proteomes" id="UP000678228"/>
    </source>
</evidence>